<gene>
    <name evidence="2" type="ORF">GCM10025864_37530</name>
</gene>
<name>A0ABQ6I7N0_9MICO</name>
<sequence>MTVWTLVWWVLALGAVATFVLVGLRLWRAGKALFTELTAAGRAFEDLSRSIDAAVAAQQASQAEIRPTLFDDPAEHRARLLTLRLEREDRKARRRASHRATYERWDAFNR</sequence>
<dbReference type="EMBL" id="BSUK01000001">
    <property type="protein sequence ID" value="GMA25994.1"/>
    <property type="molecule type" value="Genomic_DNA"/>
</dbReference>
<keyword evidence="1" id="KW-1133">Transmembrane helix</keyword>
<keyword evidence="1" id="KW-0812">Transmembrane</keyword>
<accession>A0ABQ6I7N0</accession>
<feature type="transmembrane region" description="Helical" evidence="1">
    <location>
        <begin position="6"/>
        <end position="27"/>
    </location>
</feature>
<organism evidence="2 3">
    <name type="scientific">Luteimicrobium album</name>
    <dbReference type="NCBI Taxonomy" id="1054550"/>
    <lineage>
        <taxon>Bacteria</taxon>
        <taxon>Bacillati</taxon>
        <taxon>Actinomycetota</taxon>
        <taxon>Actinomycetes</taxon>
        <taxon>Micrococcales</taxon>
        <taxon>Luteimicrobium</taxon>
    </lineage>
</organism>
<dbReference type="Proteomes" id="UP001157091">
    <property type="component" value="Unassembled WGS sequence"/>
</dbReference>
<keyword evidence="1" id="KW-0472">Membrane</keyword>
<reference evidence="3" key="1">
    <citation type="journal article" date="2019" name="Int. J. Syst. Evol. Microbiol.">
        <title>The Global Catalogue of Microorganisms (GCM) 10K type strain sequencing project: providing services to taxonomists for standard genome sequencing and annotation.</title>
        <authorList>
            <consortium name="The Broad Institute Genomics Platform"/>
            <consortium name="The Broad Institute Genome Sequencing Center for Infectious Disease"/>
            <person name="Wu L."/>
            <person name="Ma J."/>
        </authorList>
    </citation>
    <scope>NUCLEOTIDE SEQUENCE [LARGE SCALE GENOMIC DNA]</scope>
    <source>
        <strain evidence="3">NBRC 106348</strain>
    </source>
</reference>
<evidence type="ECO:0000256" key="1">
    <source>
        <dbReference type="SAM" id="Phobius"/>
    </source>
</evidence>
<dbReference type="RefSeq" id="WP_284294413.1">
    <property type="nucleotide sequence ID" value="NZ_BSUK01000001.1"/>
</dbReference>
<keyword evidence="3" id="KW-1185">Reference proteome</keyword>
<protein>
    <submittedName>
        <fullName evidence="2">Uncharacterized protein</fullName>
    </submittedName>
</protein>
<evidence type="ECO:0000313" key="2">
    <source>
        <dbReference type="EMBL" id="GMA25994.1"/>
    </source>
</evidence>
<comment type="caution">
    <text evidence="2">The sequence shown here is derived from an EMBL/GenBank/DDBJ whole genome shotgun (WGS) entry which is preliminary data.</text>
</comment>
<proteinExistence type="predicted"/>
<evidence type="ECO:0000313" key="3">
    <source>
        <dbReference type="Proteomes" id="UP001157091"/>
    </source>
</evidence>